<dbReference type="EMBL" id="JAWWNJ010000065">
    <property type="protein sequence ID" value="KAK7012523.1"/>
    <property type="molecule type" value="Genomic_DNA"/>
</dbReference>
<gene>
    <name evidence="2" type="ORF">R3P38DRAFT_2790765</name>
</gene>
<accession>A0AAW0AJ47</accession>
<evidence type="ECO:0000313" key="3">
    <source>
        <dbReference type="Proteomes" id="UP001362999"/>
    </source>
</evidence>
<name>A0AAW0AJ47_9AGAR</name>
<proteinExistence type="predicted"/>
<evidence type="ECO:0000313" key="2">
    <source>
        <dbReference type="EMBL" id="KAK7012523.1"/>
    </source>
</evidence>
<sequence>MSESYEAYSAPHPKTRFSPQFMANVTLGEVVGLVRDDLLPRILPDGSVSKWNWDQTVPVTIPETIVSSREEIPSMADMQPIMADAKQAFYQLGVNSVCIQFKSGAILRLIVGANNQDYNFRLMSRLLARVERESLLSPALFEELKLNRFAEPLAGFSVTQTPLYNLGCLLDERWILDDIMNARAEFIYFRRAAMFPGVEPSFIFLPTSFVENARELRKVFEGIDNGANLHREILDSIGFVSWTNDHYSATCKFLSNPYEFGDSLNRRDAPDLLPILRWAFSGLNRFAPPLQQQSIQSGLMDVQGYSGGGSCGIAATNFVELRAGLPIPRWQAEQSSLFRDLILQDLLLYHLIARGKTTTYSDWVMPCTRISNGEVSLFTDVAVGYNDFNLDQLAPNSEHPIFDWIQSTAQQPAVLGPHTDVFASEPERSLAAPFSLTQKPARTRTPPPPINQLARMSLSPNTIFPFEISERVAAPPKSRTPVPESPASVIVLDSPRTPPPRLKQEAVVDLCSPDVIDLCTPEGTPPLPPRCEARAAEFH</sequence>
<comment type="caution">
    <text evidence="2">The sequence shown here is derived from an EMBL/GenBank/DDBJ whole genome shotgun (WGS) entry which is preliminary data.</text>
</comment>
<feature type="region of interest" description="Disordered" evidence="1">
    <location>
        <begin position="474"/>
        <end position="501"/>
    </location>
</feature>
<dbReference type="AlphaFoldDB" id="A0AAW0AJ47"/>
<evidence type="ECO:0000256" key="1">
    <source>
        <dbReference type="SAM" id="MobiDB-lite"/>
    </source>
</evidence>
<keyword evidence="3" id="KW-1185">Reference proteome</keyword>
<reference evidence="2 3" key="1">
    <citation type="journal article" date="2024" name="J Genomics">
        <title>Draft genome sequencing and assembly of Favolaschia claudopus CIRM-BRFM 2984 isolated from oak limbs.</title>
        <authorList>
            <person name="Navarro D."/>
            <person name="Drula E."/>
            <person name="Chaduli D."/>
            <person name="Cazenave R."/>
            <person name="Ahrendt S."/>
            <person name="Wang J."/>
            <person name="Lipzen A."/>
            <person name="Daum C."/>
            <person name="Barry K."/>
            <person name="Grigoriev I.V."/>
            <person name="Favel A."/>
            <person name="Rosso M.N."/>
            <person name="Martin F."/>
        </authorList>
    </citation>
    <scope>NUCLEOTIDE SEQUENCE [LARGE SCALE GENOMIC DNA]</scope>
    <source>
        <strain evidence="2 3">CIRM-BRFM 2984</strain>
    </source>
</reference>
<organism evidence="2 3">
    <name type="scientific">Favolaschia claudopus</name>
    <dbReference type="NCBI Taxonomy" id="2862362"/>
    <lineage>
        <taxon>Eukaryota</taxon>
        <taxon>Fungi</taxon>
        <taxon>Dikarya</taxon>
        <taxon>Basidiomycota</taxon>
        <taxon>Agaricomycotina</taxon>
        <taxon>Agaricomycetes</taxon>
        <taxon>Agaricomycetidae</taxon>
        <taxon>Agaricales</taxon>
        <taxon>Marasmiineae</taxon>
        <taxon>Mycenaceae</taxon>
        <taxon>Favolaschia</taxon>
    </lineage>
</organism>
<dbReference type="Proteomes" id="UP001362999">
    <property type="component" value="Unassembled WGS sequence"/>
</dbReference>
<protein>
    <submittedName>
        <fullName evidence="2">Uncharacterized protein</fullName>
    </submittedName>
</protein>